<dbReference type="PANTHER" id="PTHR23028:SF128">
    <property type="entry name" value="ACYLTRANSFERASE 3 DOMAIN-CONTAINING PROTEIN"/>
    <property type="match status" value="1"/>
</dbReference>
<keyword evidence="4" id="KW-1185">Reference proteome</keyword>
<sequence>MAIGAETNVKWVDGLRGLASVLVVITHIYRQFDDPVFDASMGENRPMRWDQWPFMSFAGRGRIGVTIFAFVTGYVCALKPIKLFRAGNQEAAFTSISKSAVRRFPRLMLPAAAATVVAWVLAELGMYTVLKHSDNYWLAGLAHERVGTFTGAIYELGWQICKTWVRRENNYDNNQWTMLELLQESYKIYIFLFAVAYLKPKWRMASALLMMLYEWVTKEAVFELLGFYGVFIAEVQVQPSTAAFIEAHHLACHLIAAALMFVGLYVGSYPERHWEWAEWSRNLHDFEAKILPDDPDFPRFSTGIGLTLIVTAIIIVPRLQKLLSSKYLLWLGRHSFAVYLLHMQVFKTVWTWSLYGISIKPDHLNDKGELEITRLVYPGHTWMFVTMVPVLLLTYTCAYYWALYVDPYCERLVNKLMEYVKLDTSKEQTSYLPLRPA</sequence>
<dbReference type="InterPro" id="IPR050879">
    <property type="entry name" value="Acyltransferase_3"/>
</dbReference>
<keyword evidence="1" id="KW-1133">Transmembrane helix</keyword>
<evidence type="ECO:0000313" key="4">
    <source>
        <dbReference type="Proteomes" id="UP000799291"/>
    </source>
</evidence>
<feature type="transmembrane region" description="Helical" evidence="1">
    <location>
        <begin position="250"/>
        <end position="269"/>
    </location>
</feature>
<name>A0A6G1IZ72_9PLEO</name>
<evidence type="ECO:0000256" key="1">
    <source>
        <dbReference type="SAM" id="Phobius"/>
    </source>
</evidence>
<dbReference type="EMBL" id="MU005584">
    <property type="protein sequence ID" value="KAF2683428.1"/>
    <property type="molecule type" value="Genomic_DNA"/>
</dbReference>
<protein>
    <recommendedName>
        <fullName evidence="2">Acyltransferase 3 domain-containing protein</fullName>
    </recommendedName>
</protein>
<reference evidence="3" key="1">
    <citation type="journal article" date="2020" name="Stud. Mycol.">
        <title>101 Dothideomycetes genomes: a test case for predicting lifestyles and emergence of pathogens.</title>
        <authorList>
            <person name="Haridas S."/>
            <person name="Albert R."/>
            <person name="Binder M."/>
            <person name="Bloem J."/>
            <person name="Labutti K."/>
            <person name="Salamov A."/>
            <person name="Andreopoulos B."/>
            <person name="Baker S."/>
            <person name="Barry K."/>
            <person name="Bills G."/>
            <person name="Bluhm B."/>
            <person name="Cannon C."/>
            <person name="Castanera R."/>
            <person name="Culley D."/>
            <person name="Daum C."/>
            <person name="Ezra D."/>
            <person name="Gonzalez J."/>
            <person name="Henrissat B."/>
            <person name="Kuo A."/>
            <person name="Liang C."/>
            <person name="Lipzen A."/>
            <person name="Lutzoni F."/>
            <person name="Magnuson J."/>
            <person name="Mondo S."/>
            <person name="Nolan M."/>
            <person name="Ohm R."/>
            <person name="Pangilinan J."/>
            <person name="Park H.-J."/>
            <person name="Ramirez L."/>
            <person name="Alfaro M."/>
            <person name="Sun H."/>
            <person name="Tritt A."/>
            <person name="Yoshinaga Y."/>
            <person name="Zwiers L.-H."/>
            <person name="Turgeon B."/>
            <person name="Goodwin S."/>
            <person name="Spatafora J."/>
            <person name="Crous P."/>
            <person name="Grigoriev I."/>
        </authorList>
    </citation>
    <scope>NUCLEOTIDE SEQUENCE</scope>
    <source>
        <strain evidence="3">CBS 122367</strain>
    </source>
</reference>
<keyword evidence="1" id="KW-0472">Membrane</keyword>
<feature type="transmembrane region" description="Helical" evidence="1">
    <location>
        <begin position="379"/>
        <end position="402"/>
    </location>
</feature>
<proteinExistence type="predicted"/>
<feature type="transmembrane region" description="Helical" evidence="1">
    <location>
        <begin position="297"/>
        <end position="316"/>
    </location>
</feature>
<evidence type="ECO:0000259" key="2">
    <source>
        <dbReference type="Pfam" id="PF01757"/>
    </source>
</evidence>
<dbReference type="GO" id="GO:0016747">
    <property type="term" value="F:acyltransferase activity, transferring groups other than amino-acyl groups"/>
    <property type="evidence" value="ECO:0007669"/>
    <property type="project" value="InterPro"/>
</dbReference>
<gene>
    <name evidence="3" type="ORF">K458DRAFT_46360</name>
</gene>
<feature type="transmembrane region" description="Helical" evidence="1">
    <location>
        <begin position="336"/>
        <end position="359"/>
    </location>
</feature>
<feature type="transmembrane region" description="Helical" evidence="1">
    <location>
        <begin position="57"/>
        <end position="77"/>
    </location>
</feature>
<dbReference type="Pfam" id="PF01757">
    <property type="entry name" value="Acyl_transf_3"/>
    <property type="match status" value="1"/>
</dbReference>
<dbReference type="InterPro" id="IPR002656">
    <property type="entry name" value="Acyl_transf_3_dom"/>
</dbReference>
<organism evidence="3 4">
    <name type="scientific">Lentithecium fluviatile CBS 122367</name>
    <dbReference type="NCBI Taxonomy" id="1168545"/>
    <lineage>
        <taxon>Eukaryota</taxon>
        <taxon>Fungi</taxon>
        <taxon>Dikarya</taxon>
        <taxon>Ascomycota</taxon>
        <taxon>Pezizomycotina</taxon>
        <taxon>Dothideomycetes</taxon>
        <taxon>Pleosporomycetidae</taxon>
        <taxon>Pleosporales</taxon>
        <taxon>Massarineae</taxon>
        <taxon>Lentitheciaceae</taxon>
        <taxon>Lentithecium</taxon>
    </lineage>
</organism>
<feature type="transmembrane region" description="Helical" evidence="1">
    <location>
        <begin position="107"/>
        <end position="130"/>
    </location>
</feature>
<dbReference type="AlphaFoldDB" id="A0A6G1IZ72"/>
<feature type="transmembrane region" description="Helical" evidence="1">
    <location>
        <begin position="186"/>
        <end position="202"/>
    </location>
</feature>
<evidence type="ECO:0000313" key="3">
    <source>
        <dbReference type="EMBL" id="KAF2683428.1"/>
    </source>
</evidence>
<accession>A0A6G1IZ72</accession>
<dbReference type="Proteomes" id="UP000799291">
    <property type="component" value="Unassembled WGS sequence"/>
</dbReference>
<dbReference type="PANTHER" id="PTHR23028">
    <property type="entry name" value="ACETYLTRANSFERASE"/>
    <property type="match status" value="1"/>
</dbReference>
<feature type="domain" description="Acyltransferase 3" evidence="2">
    <location>
        <begin position="10"/>
        <end position="397"/>
    </location>
</feature>
<keyword evidence="1" id="KW-0812">Transmembrane</keyword>
<dbReference type="OrthoDB" id="5405781at2759"/>